<reference evidence="9 10" key="2">
    <citation type="journal article" date="2009" name="PLoS ONE">
        <title>An integrated genetic and cytogenetic map of the cucumber genome.</title>
        <authorList>
            <person name="Ren Y."/>
            <person name="Zhang Z."/>
            <person name="Liu J."/>
            <person name="Staub J.E."/>
            <person name="Han Y."/>
            <person name="Cheng Z."/>
            <person name="Li X."/>
            <person name="Lu J."/>
            <person name="Miao H."/>
            <person name="Kang H."/>
            <person name="Xie B."/>
            <person name="Gu X."/>
            <person name="Wang X."/>
            <person name="Du Y."/>
            <person name="Jin W."/>
            <person name="Huang S."/>
        </authorList>
    </citation>
    <scope>NUCLEOTIDE SEQUENCE [LARGE SCALE GENOMIC DNA]</scope>
    <source>
        <strain evidence="10">cv. 9930</strain>
    </source>
</reference>
<dbReference type="PANTHER" id="PTHR10634:SF116">
    <property type="entry name" value="ZINC FINGER A20 AND AN1 DOMAIN-CONTAINING STRESS-ASSOCIATED PROTEIN 1"/>
    <property type="match status" value="1"/>
</dbReference>
<dbReference type="Gene3D" id="4.10.1110.10">
    <property type="entry name" value="AN1-like Zinc finger"/>
    <property type="match status" value="1"/>
</dbReference>
<proteinExistence type="predicted"/>
<reference evidence="9 10" key="1">
    <citation type="journal article" date="2009" name="Nat. Genet.">
        <title>The genome of the cucumber, Cucumis sativus L.</title>
        <authorList>
            <person name="Huang S."/>
            <person name="Li R."/>
            <person name="Zhang Z."/>
            <person name="Li L."/>
            <person name="Gu X."/>
            <person name="Fan W."/>
            <person name="Lucas W.J."/>
            <person name="Wang X."/>
            <person name="Xie B."/>
            <person name="Ni P."/>
            <person name="Ren Y."/>
            <person name="Zhu H."/>
            <person name="Li J."/>
            <person name="Lin K."/>
            <person name="Jin W."/>
            <person name="Fei Z."/>
            <person name="Li G."/>
            <person name="Staub J."/>
            <person name="Kilian A."/>
            <person name="van der Vossen E.A."/>
            <person name="Wu Y."/>
            <person name="Guo J."/>
            <person name="He J."/>
            <person name="Jia Z."/>
            <person name="Ren Y."/>
            <person name="Tian G."/>
            <person name="Lu Y."/>
            <person name="Ruan J."/>
            <person name="Qian W."/>
            <person name="Wang M."/>
            <person name="Huang Q."/>
            <person name="Li B."/>
            <person name="Xuan Z."/>
            <person name="Cao J."/>
            <person name="Asan"/>
            <person name="Wu Z."/>
            <person name="Zhang J."/>
            <person name="Cai Q."/>
            <person name="Bai Y."/>
            <person name="Zhao B."/>
            <person name="Han Y."/>
            <person name="Li Y."/>
            <person name="Li X."/>
            <person name="Wang S."/>
            <person name="Shi Q."/>
            <person name="Liu S."/>
            <person name="Cho W.K."/>
            <person name="Kim J.Y."/>
            <person name="Xu Y."/>
            <person name="Heller-Uszynska K."/>
            <person name="Miao H."/>
            <person name="Cheng Z."/>
            <person name="Zhang S."/>
            <person name="Wu J."/>
            <person name="Yang Y."/>
            <person name="Kang H."/>
            <person name="Li M."/>
            <person name="Liang H."/>
            <person name="Ren X."/>
            <person name="Shi Z."/>
            <person name="Wen M."/>
            <person name="Jian M."/>
            <person name="Yang H."/>
            <person name="Zhang G."/>
            <person name="Yang Z."/>
            <person name="Chen R."/>
            <person name="Liu S."/>
            <person name="Li J."/>
            <person name="Ma L."/>
            <person name="Liu H."/>
            <person name="Zhou Y."/>
            <person name="Zhao J."/>
            <person name="Fang X."/>
            <person name="Li G."/>
            <person name="Fang L."/>
            <person name="Li Y."/>
            <person name="Liu D."/>
            <person name="Zheng H."/>
            <person name="Zhang Y."/>
            <person name="Qin N."/>
            <person name="Li Z."/>
            <person name="Yang G."/>
            <person name="Yang S."/>
            <person name="Bolund L."/>
            <person name="Kristiansen K."/>
            <person name="Zheng H."/>
            <person name="Li S."/>
            <person name="Zhang X."/>
            <person name="Yang H."/>
            <person name="Wang J."/>
            <person name="Sun R."/>
            <person name="Zhang B."/>
            <person name="Jiang S."/>
            <person name="Wang J."/>
            <person name="Du Y."/>
            <person name="Li S."/>
        </authorList>
    </citation>
    <scope>NUCLEOTIDE SEQUENCE [LARGE SCALE GENOMIC DNA]</scope>
    <source>
        <strain evidence="10">cv. 9930</strain>
    </source>
</reference>
<dbReference type="FunFam" id="4.10.1110.10:FF:000001">
    <property type="entry name" value="Zinc finger AN1-type containing 6"/>
    <property type="match status" value="1"/>
</dbReference>
<comment type="function">
    <text evidence="1">May be involved in environmental stress response.</text>
</comment>
<reference evidence="9 10" key="4">
    <citation type="journal article" date="2011" name="BMC Genomics">
        <title>RNA-Seq improves annotation of protein-coding genes in the cucumber genome.</title>
        <authorList>
            <person name="Li Z."/>
            <person name="Zhang Z."/>
            <person name="Yan P."/>
            <person name="Huang S."/>
            <person name="Fei Z."/>
            <person name="Lin K."/>
        </authorList>
    </citation>
    <scope>NUCLEOTIDE SEQUENCE [LARGE SCALE GENOMIC DNA]</scope>
    <source>
        <strain evidence="10">cv. 9930</strain>
    </source>
</reference>
<feature type="compositionally biased region" description="Low complexity" evidence="6">
    <location>
        <begin position="72"/>
        <end position="100"/>
    </location>
</feature>
<dbReference type="SMART" id="SM00154">
    <property type="entry name" value="ZnF_AN1"/>
    <property type="match status" value="1"/>
</dbReference>
<keyword evidence="4" id="KW-0862">Zinc</keyword>
<protein>
    <submittedName>
        <fullName evidence="9">Uncharacterized protein</fullName>
    </submittedName>
</protein>
<evidence type="ECO:0000313" key="9">
    <source>
        <dbReference type="EMBL" id="KGN50181.1"/>
    </source>
</evidence>
<evidence type="ECO:0000256" key="4">
    <source>
        <dbReference type="ARBA" id="ARBA00022833"/>
    </source>
</evidence>
<dbReference type="InterPro" id="IPR035896">
    <property type="entry name" value="AN1-like_Znf"/>
</dbReference>
<evidence type="ECO:0000259" key="8">
    <source>
        <dbReference type="PROSITE" id="PS51039"/>
    </source>
</evidence>
<gene>
    <name evidence="9" type="ORF">Csa_5G157400</name>
</gene>
<feature type="domain" description="AN1-type" evidence="8">
    <location>
        <begin position="103"/>
        <end position="149"/>
    </location>
</feature>
<name>A0A0A0KR27_CUCSA</name>
<evidence type="ECO:0000256" key="5">
    <source>
        <dbReference type="PROSITE-ProRule" id="PRU00449"/>
    </source>
</evidence>
<dbReference type="PROSITE" id="PS51039">
    <property type="entry name" value="ZF_AN1"/>
    <property type="match status" value="1"/>
</dbReference>
<dbReference type="SUPFAM" id="SSF57716">
    <property type="entry name" value="Glucocorticoid receptor-like (DNA-binding domain)"/>
    <property type="match status" value="1"/>
</dbReference>
<dbReference type="AlphaFoldDB" id="A0A0A0KR27"/>
<feature type="domain" description="A20-type" evidence="7">
    <location>
        <begin position="13"/>
        <end position="47"/>
    </location>
</feature>
<evidence type="ECO:0000313" key="10">
    <source>
        <dbReference type="Proteomes" id="UP000029981"/>
    </source>
</evidence>
<dbReference type="SUPFAM" id="SSF118310">
    <property type="entry name" value="AN1-like Zinc finger"/>
    <property type="match status" value="1"/>
</dbReference>
<dbReference type="Gramene" id="KGN50181">
    <property type="protein sequence ID" value="KGN50181"/>
    <property type="gene ID" value="Csa_5G157400"/>
</dbReference>
<dbReference type="eggNOG" id="KOG3173">
    <property type="taxonomic scope" value="Eukaryota"/>
</dbReference>
<dbReference type="InterPro" id="IPR002653">
    <property type="entry name" value="Znf_A20"/>
</dbReference>
<accession>A0A0A0KR27</accession>
<reference evidence="9 10" key="3">
    <citation type="journal article" date="2010" name="BMC Genomics">
        <title>Transcriptome sequencing and comparative analysis of cucumber flowers with different sex types.</title>
        <authorList>
            <person name="Guo S."/>
            <person name="Zheng Y."/>
            <person name="Joung J.G."/>
            <person name="Liu S."/>
            <person name="Zhang Z."/>
            <person name="Crasta O.R."/>
            <person name="Sobral B.W."/>
            <person name="Xu Y."/>
            <person name="Huang S."/>
            <person name="Fei Z."/>
        </authorList>
    </citation>
    <scope>NUCLEOTIDE SEQUENCE [LARGE SCALE GENOMIC DNA]</scope>
    <source>
        <strain evidence="10">cv. 9930</strain>
    </source>
</reference>
<keyword evidence="3 5" id="KW-0863">Zinc-finger</keyword>
<keyword evidence="10" id="KW-1185">Reference proteome</keyword>
<dbReference type="GO" id="GO:0008270">
    <property type="term" value="F:zinc ion binding"/>
    <property type="evidence" value="ECO:0007669"/>
    <property type="project" value="UniProtKB-KW"/>
</dbReference>
<evidence type="ECO:0000256" key="6">
    <source>
        <dbReference type="SAM" id="MobiDB-lite"/>
    </source>
</evidence>
<dbReference type="Pfam" id="PF01428">
    <property type="entry name" value="zf-AN1"/>
    <property type="match status" value="1"/>
</dbReference>
<evidence type="ECO:0000256" key="3">
    <source>
        <dbReference type="ARBA" id="ARBA00022771"/>
    </source>
</evidence>
<dbReference type="Gene3D" id="1.20.5.4770">
    <property type="match status" value="1"/>
</dbReference>
<evidence type="ECO:0000256" key="2">
    <source>
        <dbReference type="ARBA" id="ARBA00022723"/>
    </source>
</evidence>
<dbReference type="GO" id="GO:0043161">
    <property type="term" value="P:proteasome-mediated ubiquitin-dependent protein catabolic process"/>
    <property type="evidence" value="ECO:0000318"/>
    <property type="project" value="GO_Central"/>
</dbReference>
<organism evidence="9 10">
    <name type="scientific">Cucumis sativus</name>
    <name type="common">Cucumber</name>
    <dbReference type="NCBI Taxonomy" id="3659"/>
    <lineage>
        <taxon>Eukaryota</taxon>
        <taxon>Viridiplantae</taxon>
        <taxon>Streptophyta</taxon>
        <taxon>Embryophyta</taxon>
        <taxon>Tracheophyta</taxon>
        <taxon>Spermatophyta</taxon>
        <taxon>Magnoliopsida</taxon>
        <taxon>eudicotyledons</taxon>
        <taxon>Gunneridae</taxon>
        <taxon>Pentapetalae</taxon>
        <taxon>rosids</taxon>
        <taxon>fabids</taxon>
        <taxon>Cucurbitales</taxon>
        <taxon>Cucurbitaceae</taxon>
        <taxon>Benincaseae</taxon>
        <taxon>Cucumis</taxon>
    </lineage>
</organism>
<dbReference type="InterPro" id="IPR050652">
    <property type="entry name" value="AN1_A20_ZnFinger"/>
</dbReference>
<dbReference type="OMA" id="EICKANP"/>
<dbReference type="PROSITE" id="PS51036">
    <property type="entry name" value="ZF_A20"/>
    <property type="match status" value="1"/>
</dbReference>
<keyword evidence="2" id="KW-0479">Metal-binding</keyword>
<dbReference type="FunFam" id="1.20.5.4770:FF:000007">
    <property type="entry name" value="Zinc finger A20 and AN1 domain-containing stress-associated protein 1"/>
    <property type="match status" value="1"/>
</dbReference>
<dbReference type="KEGG" id="csv:101209054"/>
<sequence length="168" mass="18137">MGSEQNDGTSYQPSEPKLCVNNCGFFGSAGTENLCSKCYRDSRIKEEQAASAKAAMEKSLQSKILKPAEGNSPVVFSDSSVDSASSSSSTGNSLGSSHKSPSPDVPNRCRSCNKKVGLMGFKCKCDLTFCGIHRYPEKHNCCYDFKSAGREEIAIANPVVRADKVERF</sequence>
<evidence type="ECO:0000256" key="1">
    <source>
        <dbReference type="ARBA" id="ARBA00003732"/>
    </source>
</evidence>
<dbReference type="Pfam" id="PF01754">
    <property type="entry name" value="zf-A20"/>
    <property type="match status" value="1"/>
</dbReference>
<dbReference type="GO" id="GO:0003677">
    <property type="term" value="F:DNA binding"/>
    <property type="evidence" value="ECO:0007669"/>
    <property type="project" value="InterPro"/>
</dbReference>
<dbReference type="InterPro" id="IPR000058">
    <property type="entry name" value="Znf_AN1"/>
</dbReference>
<dbReference type="PANTHER" id="PTHR10634">
    <property type="entry name" value="AN1-TYPE ZINC FINGER PROTEIN"/>
    <property type="match status" value="1"/>
</dbReference>
<dbReference type="EMBL" id="CM002926">
    <property type="protein sequence ID" value="KGN50181.1"/>
    <property type="molecule type" value="Genomic_DNA"/>
</dbReference>
<feature type="region of interest" description="Disordered" evidence="6">
    <location>
        <begin position="64"/>
        <end position="106"/>
    </location>
</feature>
<dbReference type="SMART" id="SM00259">
    <property type="entry name" value="ZnF_A20"/>
    <property type="match status" value="1"/>
</dbReference>
<dbReference type="OrthoDB" id="428577at2759"/>
<evidence type="ECO:0000259" key="7">
    <source>
        <dbReference type="PROSITE" id="PS51036"/>
    </source>
</evidence>
<dbReference type="Proteomes" id="UP000029981">
    <property type="component" value="Chromosome 5"/>
</dbReference>